<gene>
    <name evidence="1" type="ORF">UFOVP555_14</name>
</gene>
<evidence type="ECO:0008006" key="2">
    <source>
        <dbReference type="Google" id="ProtNLM"/>
    </source>
</evidence>
<protein>
    <recommendedName>
        <fullName evidence="2">Tail tubular protein Gp11</fullName>
    </recommendedName>
</protein>
<sequence>MASTIDICNLALAHLGEIPSISSIDPPEGSAHAEKCERFYPVARDAALEMRNWSFALKRVQLAQVPDNATQWAYKYALPSDIIRPVSIPVPGYAFTADFLPWAGGSNRPNSADFITEGDYLYTNADDAQLLYLFRLTDVTKFTPLFVNSVAWLLASYLAGAITRDRDIKQWCYQMFERELGLSAQSMANGSQTTNHHVPSWISNR</sequence>
<proteinExistence type="predicted"/>
<dbReference type="EMBL" id="LR796526">
    <property type="protein sequence ID" value="CAB4149623.1"/>
    <property type="molecule type" value="Genomic_DNA"/>
</dbReference>
<evidence type="ECO:0000313" key="1">
    <source>
        <dbReference type="EMBL" id="CAB4149623.1"/>
    </source>
</evidence>
<organism evidence="1">
    <name type="scientific">uncultured Caudovirales phage</name>
    <dbReference type="NCBI Taxonomy" id="2100421"/>
    <lineage>
        <taxon>Viruses</taxon>
        <taxon>Duplodnaviria</taxon>
        <taxon>Heunggongvirae</taxon>
        <taxon>Uroviricota</taxon>
        <taxon>Caudoviricetes</taxon>
        <taxon>Peduoviridae</taxon>
        <taxon>Maltschvirus</taxon>
        <taxon>Maltschvirus maltsch</taxon>
    </lineage>
</organism>
<accession>A0A6J5MXC8</accession>
<name>A0A6J5MXC8_9CAUD</name>
<reference evidence="1" key="1">
    <citation type="submission" date="2020-04" db="EMBL/GenBank/DDBJ databases">
        <authorList>
            <person name="Chiriac C."/>
            <person name="Salcher M."/>
            <person name="Ghai R."/>
            <person name="Kavagutti S V."/>
        </authorList>
    </citation>
    <scope>NUCLEOTIDE SEQUENCE</scope>
</reference>